<evidence type="ECO:0000313" key="6">
    <source>
        <dbReference type="EMBL" id="CAL1544750.1"/>
    </source>
</evidence>
<dbReference type="EMBL" id="CAXITT010000642">
    <property type="protein sequence ID" value="CAL1544750.1"/>
    <property type="molecule type" value="Genomic_DNA"/>
</dbReference>
<evidence type="ECO:0000313" key="7">
    <source>
        <dbReference type="Proteomes" id="UP001497497"/>
    </source>
</evidence>
<dbReference type="Pfam" id="PF23070">
    <property type="entry name" value="DUF7043"/>
    <property type="match status" value="1"/>
</dbReference>
<accession>A0AAV2IEP6</accession>
<dbReference type="InterPro" id="IPR055471">
    <property type="entry name" value="DUF7043"/>
</dbReference>
<dbReference type="PANTHER" id="PTHR22255">
    <property type="entry name" value="LP06548P"/>
    <property type="match status" value="1"/>
</dbReference>
<evidence type="ECO:0000256" key="1">
    <source>
        <dbReference type="SAM" id="Phobius"/>
    </source>
</evidence>
<gene>
    <name evidence="6" type="ORF">GSLYS_00018233001</name>
</gene>
<dbReference type="InterPro" id="IPR055470">
    <property type="entry name" value="DUF7042"/>
</dbReference>
<evidence type="ECO:0000259" key="3">
    <source>
        <dbReference type="Pfam" id="PF23069"/>
    </source>
</evidence>
<dbReference type="Pfam" id="PF23069">
    <property type="entry name" value="DUF7042"/>
    <property type="match status" value="2"/>
</dbReference>
<feature type="domain" description="DUF7044" evidence="5">
    <location>
        <begin position="29"/>
        <end position="127"/>
    </location>
</feature>
<comment type="caution">
    <text evidence="6">The sequence shown here is derived from an EMBL/GenBank/DDBJ whole genome shotgun (WGS) entry which is preliminary data.</text>
</comment>
<keyword evidence="1" id="KW-0472">Membrane</keyword>
<dbReference type="GO" id="GO:0042060">
    <property type="term" value="P:wound healing"/>
    <property type="evidence" value="ECO:0007669"/>
    <property type="project" value="TreeGrafter"/>
</dbReference>
<keyword evidence="7" id="KW-1185">Reference proteome</keyword>
<feature type="chain" id="PRO_5043741000" evidence="2">
    <location>
        <begin position="25"/>
        <end position="648"/>
    </location>
</feature>
<dbReference type="InterPro" id="IPR055472">
    <property type="entry name" value="DUF7044"/>
</dbReference>
<feature type="domain" description="DUF7042" evidence="3">
    <location>
        <begin position="150"/>
        <end position="289"/>
    </location>
</feature>
<keyword evidence="1" id="KW-0812">Transmembrane</keyword>
<reference evidence="6 7" key="1">
    <citation type="submission" date="2024-04" db="EMBL/GenBank/DDBJ databases">
        <authorList>
            <consortium name="Genoscope - CEA"/>
            <person name="William W."/>
        </authorList>
    </citation>
    <scope>NUCLEOTIDE SEQUENCE [LARGE SCALE GENOMIC DNA]</scope>
</reference>
<evidence type="ECO:0000259" key="4">
    <source>
        <dbReference type="Pfam" id="PF23070"/>
    </source>
</evidence>
<dbReference type="AlphaFoldDB" id="A0AAV2IEP6"/>
<feature type="domain" description="DUF7042" evidence="3">
    <location>
        <begin position="439"/>
        <end position="579"/>
    </location>
</feature>
<keyword evidence="1" id="KW-1133">Transmembrane helix</keyword>
<dbReference type="PANTHER" id="PTHR22255:SF1">
    <property type="entry name" value="LD32918P"/>
    <property type="match status" value="1"/>
</dbReference>
<feature type="transmembrane region" description="Helical" evidence="1">
    <location>
        <begin position="628"/>
        <end position="647"/>
    </location>
</feature>
<feature type="domain" description="DUF7043" evidence="4">
    <location>
        <begin position="300"/>
        <end position="403"/>
    </location>
</feature>
<evidence type="ECO:0000256" key="2">
    <source>
        <dbReference type="SAM" id="SignalP"/>
    </source>
</evidence>
<evidence type="ECO:0000259" key="5">
    <source>
        <dbReference type="Pfam" id="PF23071"/>
    </source>
</evidence>
<feature type="signal peptide" evidence="2">
    <location>
        <begin position="1"/>
        <end position="24"/>
    </location>
</feature>
<name>A0AAV2IEP6_LYMST</name>
<dbReference type="Pfam" id="PF23071">
    <property type="entry name" value="DUF7044"/>
    <property type="match status" value="1"/>
</dbReference>
<keyword evidence="2" id="KW-0732">Signal</keyword>
<organism evidence="6 7">
    <name type="scientific">Lymnaea stagnalis</name>
    <name type="common">Great pond snail</name>
    <name type="synonym">Helix stagnalis</name>
    <dbReference type="NCBI Taxonomy" id="6523"/>
    <lineage>
        <taxon>Eukaryota</taxon>
        <taxon>Metazoa</taxon>
        <taxon>Spiralia</taxon>
        <taxon>Lophotrochozoa</taxon>
        <taxon>Mollusca</taxon>
        <taxon>Gastropoda</taxon>
        <taxon>Heterobranchia</taxon>
        <taxon>Euthyneura</taxon>
        <taxon>Panpulmonata</taxon>
        <taxon>Hygrophila</taxon>
        <taxon>Lymnaeoidea</taxon>
        <taxon>Lymnaeidae</taxon>
        <taxon>Lymnaea</taxon>
    </lineage>
</organism>
<proteinExistence type="predicted"/>
<sequence length="648" mass="74199">MASTTMGPMLGIVILLASTGICQGQVTGNCEIPESYWGDWYSMEVGRDVFTIVSKDKWGDMVCLDRHNHPIEGSFVQGINTTMLMRKADGSDTCLTCVDILWRTLNILQYKKSGCFTTNIGFETMCKGVNKLPTQDQVITLFRQTLKTVNCITTWEGVYQFTYEVNWGGGGICDNPDSIVKACQDPGSAYVDNQVFLITYARCPSVQTSRSQTIRYQCMGNWFAVVGGIGYSFAAVADTVQKDTREKYKCMMTLKNQKQADNSIRWVMSRFADCSGLNSLYEAPVRIVLRRVPPQTPYITPQCNLPRNVSGEWYTQGIQFKSRVVINDTHIHYFTTKNEFEFEETYLSCQQTLGTRYLMTKYIVGKCEVDFVCYDILPRHHGVVRYRVGKPSRLTPEELADPQFMTVKFREVCSWQSFTFNRNDTDWKYEVLIMDPPSPVACPIGGRYSFVQNANGNLEKYQTRIRGVTDRPRNSISCRIVVSEFKSCSQDRSKIEVDEEYCESVDYRGRPLGEYDEPDHILTCVGFWMEDMKSYMITYDEEDAISRFRCWVFERISWTDLSLSRSQTARCRREQNSRSYMIEGTGLNMKLTESERLYDDCPQRFDPGLNPYLKPTVIYVLSGSQRPVLSLAVALNTLIVLLVSCLLN</sequence>
<dbReference type="Proteomes" id="UP001497497">
    <property type="component" value="Unassembled WGS sequence"/>
</dbReference>
<protein>
    <submittedName>
        <fullName evidence="6">Uncharacterized protein</fullName>
    </submittedName>
</protein>